<dbReference type="GO" id="GO:0030570">
    <property type="term" value="F:pectate lyase activity"/>
    <property type="evidence" value="ECO:0007669"/>
    <property type="project" value="UniProtKB-EC"/>
</dbReference>
<dbReference type="EMBL" id="JAERPS020000005">
    <property type="protein sequence ID" value="MBZ9612977.1"/>
    <property type="molecule type" value="Genomic_DNA"/>
</dbReference>
<dbReference type="Pfam" id="PF09492">
    <property type="entry name" value="Pec_lyase"/>
    <property type="match status" value="1"/>
</dbReference>
<keyword evidence="2" id="KW-1185">Reference proteome</keyword>
<name>A0ABS7XEG1_9GAMM</name>
<gene>
    <name evidence="1" type="primary">pelA</name>
    <name evidence="1" type="ORF">I4W93_015420</name>
</gene>
<protein>
    <submittedName>
        <fullName evidence="1">Pectate lyase</fullName>
        <ecNumber evidence="1">4.2.2.2</ecNumber>
    </submittedName>
</protein>
<accession>A0ABS7XEG1</accession>
<dbReference type="Gene3D" id="1.50.10.20">
    <property type="match status" value="1"/>
</dbReference>
<proteinExistence type="predicted"/>
<keyword evidence="1" id="KW-0456">Lyase</keyword>
<evidence type="ECO:0000313" key="1">
    <source>
        <dbReference type="EMBL" id="MBZ9612977.1"/>
    </source>
</evidence>
<evidence type="ECO:0000313" key="2">
    <source>
        <dbReference type="Proteomes" id="UP000663814"/>
    </source>
</evidence>
<dbReference type="Proteomes" id="UP000663814">
    <property type="component" value="Unassembled WGS sequence"/>
</dbReference>
<comment type="caution">
    <text evidence="1">The sequence shown here is derived from an EMBL/GenBank/DDBJ whole genome shotgun (WGS) entry which is preliminary data.</text>
</comment>
<organism evidence="1 2">
    <name type="scientific">Rheinheimera maricola</name>
    <dbReference type="NCBI Taxonomy" id="2793282"/>
    <lineage>
        <taxon>Bacteria</taxon>
        <taxon>Pseudomonadati</taxon>
        <taxon>Pseudomonadota</taxon>
        <taxon>Gammaproteobacteria</taxon>
        <taxon>Chromatiales</taxon>
        <taxon>Chromatiaceae</taxon>
        <taxon>Rheinheimera</taxon>
    </lineage>
</organism>
<dbReference type="InterPro" id="IPR012669">
    <property type="entry name" value="Pectate_lyase"/>
</dbReference>
<sequence length="365" mass="40581">MLPLTAGANYWQGQSLTEPWQQYLAQSAKLLQLDLAVLATEQQGRALTAASKHKQFGLTAIGNAIEAEAVLSFQTPSGGWSKRTDMRIARQAGQQLGAEPDYVPTFDNDATSTQLHWLADFYPRAAPSQQQRIVQAIERGVALILLAQYPNGGFPQSYPLRGGYHDAITLNDNALYQLMQLLWQVAYDKRFAMLADSTKADSAAAFYRAVDWLLANQVAVNGKRTVWGAQHHPLSGEPVAARKFEQVALVSSESAKLLQLLLRHAADYPGVAQSLADAASWLRQKQIKDKDRYRDAEGRLSLIDRPGSVIWSRFYGISSGLPVFFDRDGKTYSDVSQLSLERQRGYGWYQSVASEFLAEYDKTQS</sequence>
<reference evidence="1 2" key="2">
    <citation type="submission" date="2021-08" db="EMBL/GenBank/DDBJ databases">
        <title>Rheinheimera aquimaris sp. nov., isolated from seawater of the East Sea in Korea.</title>
        <authorList>
            <person name="Kim K.H."/>
            <person name="Wenting R."/>
            <person name="Kim K.R."/>
            <person name="Jeon C.O."/>
        </authorList>
    </citation>
    <scope>NUCLEOTIDE SEQUENCE [LARGE SCALE GENOMIC DNA]</scope>
    <source>
        <strain evidence="1 2">MA-13</strain>
    </source>
</reference>
<dbReference type="SUPFAM" id="SSF81853">
    <property type="entry name" value="Family 10 polysaccharide lyase"/>
    <property type="match status" value="1"/>
</dbReference>
<reference evidence="1 2" key="1">
    <citation type="submission" date="2020-12" db="EMBL/GenBank/DDBJ databases">
        <authorList>
            <person name="Ruan W."/>
            <person name="Khan S.A."/>
            <person name="Jeon C.O."/>
        </authorList>
    </citation>
    <scope>NUCLEOTIDE SEQUENCE [LARGE SCALE GENOMIC DNA]</scope>
    <source>
        <strain evidence="1 2">MA-13</strain>
    </source>
</reference>
<dbReference type="EC" id="4.2.2.2" evidence="1"/>
<dbReference type="RefSeq" id="WP_205312453.1">
    <property type="nucleotide sequence ID" value="NZ_JAERPS020000005.1"/>
</dbReference>
<dbReference type="NCBIfam" id="TIGR02474">
    <property type="entry name" value="pec_lyase"/>
    <property type="match status" value="1"/>
</dbReference>